<name>A0ABU9T320_9HYPH</name>
<keyword evidence="1" id="KW-0812">Transmembrane</keyword>
<dbReference type="RefSeq" id="WP_342846783.1">
    <property type="nucleotide sequence ID" value="NZ_JBBMQO010000002.1"/>
</dbReference>
<organism evidence="2 3">
    <name type="scientific">Ahrensia kielensis</name>
    <dbReference type="NCBI Taxonomy" id="76980"/>
    <lineage>
        <taxon>Bacteria</taxon>
        <taxon>Pseudomonadati</taxon>
        <taxon>Pseudomonadota</taxon>
        <taxon>Alphaproteobacteria</taxon>
        <taxon>Hyphomicrobiales</taxon>
        <taxon>Ahrensiaceae</taxon>
        <taxon>Ahrensia</taxon>
    </lineage>
</organism>
<gene>
    <name evidence="2" type="ORF">WNY59_02885</name>
</gene>
<evidence type="ECO:0000313" key="3">
    <source>
        <dbReference type="Proteomes" id="UP001477870"/>
    </source>
</evidence>
<keyword evidence="3" id="KW-1185">Reference proteome</keyword>
<dbReference type="EMBL" id="JBBMQO010000002">
    <property type="protein sequence ID" value="MEM5500527.1"/>
    <property type="molecule type" value="Genomic_DNA"/>
</dbReference>
<keyword evidence="1" id="KW-0472">Membrane</keyword>
<feature type="transmembrane region" description="Helical" evidence="1">
    <location>
        <begin position="61"/>
        <end position="79"/>
    </location>
</feature>
<comment type="caution">
    <text evidence="2">The sequence shown here is derived from an EMBL/GenBank/DDBJ whole genome shotgun (WGS) entry which is preliminary data.</text>
</comment>
<accession>A0ABU9T320</accession>
<feature type="transmembrane region" description="Helical" evidence="1">
    <location>
        <begin position="20"/>
        <end position="49"/>
    </location>
</feature>
<reference evidence="2 3" key="1">
    <citation type="submission" date="2024-03" db="EMBL/GenBank/DDBJ databases">
        <title>Community enrichment and isolation of bacterial strains for fucoidan degradation.</title>
        <authorList>
            <person name="Sichert A."/>
        </authorList>
    </citation>
    <scope>NUCLEOTIDE SEQUENCE [LARGE SCALE GENOMIC DNA]</scope>
    <source>
        <strain evidence="2 3">AS62</strain>
    </source>
</reference>
<proteinExistence type="predicted"/>
<keyword evidence="1" id="KW-1133">Transmembrane helix</keyword>
<evidence type="ECO:0000313" key="2">
    <source>
        <dbReference type="EMBL" id="MEM5500527.1"/>
    </source>
</evidence>
<evidence type="ECO:0000256" key="1">
    <source>
        <dbReference type="SAM" id="Phobius"/>
    </source>
</evidence>
<dbReference type="Proteomes" id="UP001477870">
    <property type="component" value="Unassembled WGS sequence"/>
</dbReference>
<protein>
    <submittedName>
        <fullName evidence="2">Uncharacterized protein</fullName>
    </submittedName>
</protein>
<sequence>MTTQIITQAGAPAKFTFDLILRIFGGFTFIASQIFCAAAAVVFCTAGLFHLSTKATMIESAIIAVPTLILCAQVFMMVVRAERDPDNN</sequence>